<evidence type="ECO:0000313" key="1">
    <source>
        <dbReference type="EMBL" id="SDA93906.1"/>
    </source>
</evidence>
<dbReference type="STRING" id="279824.SAMN03080617_03811"/>
<dbReference type="Proteomes" id="UP000198756">
    <property type="component" value="Unassembled WGS sequence"/>
</dbReference>
<dbReference type="Pfam" id="PF17170">
    <property type="entry name" value="DUF5128"/>
    <property type="match status" value="1"/>
</dbReference>
<dbReference type="OrthoDB" id="821657at2"/>
<reference evidence="2" key="1">
    <citation type="submission" date="2016-10" db="EMBL/GenBank/DDBJ databases">
        <authorList>
            <person name="Varghese N."/>
            <person name="Submissions S."/>
        </authorList>
    </citation>
    <scope>NUCLEOTIDE SEQUENCE [LARGE SCALE GENOMIC DNA]</scope>
    <source>
        <strain evidence="2">DSM 22703</strain>
    </source>
</reference>
<accession>A0A1G5ZH76</accession>
<organism evidence="1 2">
    <name type="scientific">Algoriphagus alkaliphilus</name>
    <dbReference type="NCBI Taxonomy" id="279824"/>
    <lineage>
        <taxon>Bacteria</taxon>
        <taxon>Pseudomonadati</taxon>
        <taxon>Bacteroidota</taxon>
        <taxon>Cytophagia</taxon>
        <taxon>Cytophagales</taxon>
        <taxon>Cyclobacteriaceae</taxon>
        <taxon>Algoriphagus</taxon>
    </lineage>
</organism>
<gene>
    <name evidence="1" type="ORF">SAMN03080617_03811</name>
</gene>
<dbReference type="InterPro" id="IPR011042">
    <property type="entry name" value="6-blade_b-propeller_TolB-like"/>
</dbReference>
<name>A0A1G5ZH76_9BACT</name>
<evidence type="ECO:0000313" key="2">
    <source>
        <dbReference type="Proteomes" id="UP000198756"/>
    </source>
</evidence>
<keyword evidence="2" id="KW-1185">Reference proteome</keyword>
<dbReference type="Gene3D" id="2.120.10.30">
    <property type="entry name" value="TolB, C-terminal domain"/>
    <property type="match status" value="1"/>
</dbReference>
<evidence type="ECO:0008006" key="3">
    <source>
        <dbReference type="Google" id="ProtNLM"/>
    </source>
</evidence>
<dbReference type="EMBL" id="FMXE01000037">
    <property type="protein sequence ID" value="SDA93906.1"/>
    <property type="molecule type" value="Genomic_DNA"/>
</dbReference>
<proteinExistence type="predicted"/>
<dbReference type="AlphaFoldDB" id="A0A1G5ZH76"/>
<sequence length="440" mass="50218">MVVISRLGQYVNSMQDQCVHVWTKLSHLVDKTPRALITRALLHIFDMKNSLYLFILLFGSFFSCERNKNNGVEQIYQIPVNPQGNIDLSFSDFFDTTLIVPLEVTPNSLIGEVSKVITTDEFIYVLDRTIAESLFVFDYQGRLLNYFSGTGGGPSEYLRVSNFFISKDETTIFITDLSLGKILAFDQKGNFLFENKFVLGENFADLITYQNGFLIAKPTPDDLAVDLQYLDHNLKFVEVPFKLAENNFIMEAGNKHQFFYPGTGGVTYFKEVLSKNLYAITPDDVQVYAFNLPEDQVFSPEALPWDNEKPKIHMGKVYSEIRERSLLNVGDQVLDLGSLVLINFHVGDRINILAFNKTDKTAKVVKNFMNDLDGLVKNLPGLFPINYHANEMIINLFPNDIYAALGTSEESNPYLDYLTKLMPQLEENPVLFIYRKKIQQ</sequence>
<protein>
    <recommendedName>
        <fullName evidence="3">6-bladed beta-propeller protein</fullName>
    </recommendedName>
</protein>